<dbReference type="InterPro" id="IPR036305">
    <property type="entry name" value="RGS_sf"/>
</dbReference>
<dbReference type="InterPro" id="IPR052246">
    <property type="entry name" value="Cell_Polariz_PKAAnc"/>
</dbReference>
<dbReference type="SUPFAM" id="SSF48097">
    <property type="entry name" value="Regulator of G-protein signaling, RGS"/>
    <property type="match status" value="2"/>
</dbReference>
<evidence type="ECO:0000313" key="4">
    <source>
        <dbReference type="Proteomes" id="UP001378592"/>
    </source>
</evidence>
<dbReference type="FunFam" id="1.10.167.10:FF:000005">
    <property type="entry name" value="Putative A-kinase anchor protein 10 mitochondrial"/>
    <property type="match status" value="1"/>
</dbReference>
<dbReference type="GO" id="GO:0005886">
    <property type="term" value="C:plasma membrane"/>
    <property type="evidence" value="ECO:0007669"/>
    <property type="project" value="TreeGrafter"/>
</dbReference>
<dbReference type="InterPro" id="IPR037719">
    <property type="entry name" value="AKAP10_AKB_dom"/>
</dbReference>
<sequence>MLQFWKKTGLKEKLARERSNSTSPVKVNPPGSPTTNGIVTSTSNCSSGSGSEETSRFHDDELAVGDLGESEGSPTGLPKVTSKSRLSKTLSEVLCDKGALGYFIQYLEARDSIALIKFWLDVESFKTASAARVRSESSVGKLSCVPVTSDQLEGGTNNLLSCHHDQDKVSLGTDSDSCIGDTGSVFESPLHSSLLLSESLTKKNVQLCLDKKDVSPGAVSVSSKESDSVVPFSCQSNTCERSGCSDECNIPGRTDPCSSSISTQNCPKLETLPLCSSMYTKGPIISKSSNDVRSVRSSVSDEHLLSPSRANKLIQATLNDAVRIFKKYIASNAPYRIRLPDDIRNKIVDSICKEDGLVDSDCFTESQTIVFHVMEKEYFNDFLRSDFHCKHQIDVLTSGNVYLSDILYNETALFYFMEFMEQEGNRNLLEFWMSAENFHQQLMSRKGNYDVLEAQSDAIILYDKYFSLQATCPLGFSDKIRLEVEQNICRDGGPLPDCYKKPVNIVLHYLEKNYLTTFLTSQLYFNYLSELINTIQSSSGLLSKSRKSGSECSSGLNISIQNTLLAMEDSAAPPRKILRNVDEREMSIDSRQLYDPDSLWKRRQQSGLSFGRINSLGRFERDVEQEPSKKEESRLTKVVKKLVNMEEDKAKEEMAWQVAEMIVKDITNLTMGSDDEQS</sequence>
<feature type="domain" description="RGS" evidence="2">
    <location>
        <begin position="89"/>
        <end position="127"/>
    </location>
</feature>
<name>A0AAN9VUY8_9ORTH</name>
<dbReference type="SMART" id="SM00315">
    <property type="entry name" value="RGS"/>
    <property type="match status" value="2"/>
</dbReference>
<feature type="compositionally biased region" description="Low complexity" evidence="1">
    <location>
        <begin position="40"/>
        <end position="52"/>
    </location>
</feature>
<dbReference type="GO" id="GO:0005739">
    <property type="term" value="C:mitochondrion"/>
    <property type="evidence" value="ECO:0007669"/>
    <property type="project" value="TreeGrafter"/>
</dbReference>
<evidence type="ECO:0000256" key="1">
    <source>
        <dbReference type="SAM" id="MobiDB-lite"/>
    </source>
</evidence>
<dbReference type="EMBL" id="JAZDUA010000053">
    <property type="protein sequence ID" value="KAK7870728.1"/>
    <property type="molecule type" value="Genomic_DNA"/>
</dbReference>
<evidence type="ECO:0000259" key="2">
    <source>
        <dbReference type="PROSITE" id="PS50132"/>
    </source>
</evidence>
<dbReference type="Gene3D" id="1.10.167.10">
    <property type="entry name" value="Regulator of G-protein Signalling 4, domain 2"/>
    <property type="match status" value="3"/>
</dbReference>
<organism evidence="3 4">
    <name type="scientific">Gryllus longicercus</name>
    <dbReference type="NCBI Taxonomy" id="2509291"/>
    <lineage>
        <taxon>Eukaryota</taxon>
        <taxon>Metazoa</taxon>
        <taxon>Ecdysozoa</taxon>
        <taxon>Arthropoda</taxon>
        <taxon>Hexapoda</taxon>
        <taxon>Insecta</taxon>
        <taxon>Pterygota</taxon>
        <taxon>Neoptera</taxon>
        <taxon>Polyneoptera</taxon>
        <taxon>Orthoptera</taxon>
        <taxon>Ensifera</taxon>
        <taxon>Gryllidea</taxon>
        <taxon>Grylloidea</taxon>
        <taxon>Gryllidae</taxon>
        <taxon>Gryllinae</taxon>
        <taxon>Gryllus</taxon>
    </lineage>
</organism>
<dbReference type="Pfam" id="PF00615">
    <property type="entry name" value="RGS"/>
    <property type="match status" value="2"/>
</dbReference>
<proteinExistence type="predicted"/>
<feature type="domain" description="RGS" evidence="2">
    <location>
        <begin position="291"/>
        <end position="388"/>
    </location>
</feature>
<evidence type="ECO:0000313" key="3">
    <source>
        <dbReference type="EMBL" id="KAK7870728.1"/>
    </source>
</evidence>
<dbReference type="GO" id="GO:0051018">
    <property type="term" value="F:protein kinase A binding"/>
    <property type="evidence" value="ECO:0007669"/>
    <property type="project" value="InterPro"/>
</dbReference>
<accession>A0AAN9VUY8</accession>
<reference evidence="3 4" key="1">
    <citation type="submission" date="2024-03" db="EMBL/GenBank/DDBJ databases">
        <title>The genome assembly and annotation of the cricket Gryllus longicercus Weissman &amp; Gray.</title>
        <authorList>
            <person name="Szrajer S."/>
            <person name="Gray D."/>
            <person name="Ylla G."/>
        </authorList>
    </citation>
    <scope>NUCLEOTIDE SEQUENCE [LARGE SCALE GENOMIC DNA]</scope>
    <source>
        <strain evidence="3">DAG 2021-001</strain>
        <tissue evidence="3">Whole body minus gut</tissue>
    </source>
</reference>
<dbReference type="CDD" id="cd12804">
    <property type="entry name" value="AKAP10_AKB"/>
    <property type="match status" value="1"/>
</dbReference>
<dbReference type="CDD" id="cd08721">
    <property type="entry name" value="RGS_AKAP2_2"/>
    <property type="match status" value="1"/>
</dbReference>
<dbReference type="AlphaFoldDB" id="A0AAN9VUY8"/>
<dbReference type="Proteomes" id="UP001378592">
    <property type="component" value="Unassembled WGS sequence"/>
</dbReference>
<comment type="caution">
    <text evidence="3">The sequence shown here is derived from an EMBL/GenBank/DDBJ whole genome shotgun (WGS) entry which is preliminary data.</text>
</comment>
<dbReference type="PROSITE" id="PS50132">
    <property type="entry name" value="RGS"/>
    <property type="match status" value="3"/>
</dbReference>
<feature type="domain" description="RGS" evidence="2">
    <location>
        <begin position="402"/>
        <end position="528"/>
    </location>
</feature>
<keyword evidence="4" id="KW-1185">Reference proteome</keyword>
<dbReference type="InterPro" id="IPR044926">
    <property type="entry name" value="RGS_subdomain_2"/>
</dbReference>
<dbReference type="GO" id="GO:0008104">
    <property type="term" value="P:intracellular protein localization"/>
    <property type="evidence" value="ECO:0007669"/>
    <property type="project" value="TreeGrafter"/>
</dbReference>
<dbReference type="PANTHER" id="PTHR13155">
    <property type="entry name" value="A-KINASE ANCHOR PROTEINS"/>
    <property type="match status" value="1"/>
</dbReference>
<dbReference type="InterPro" id="IPR016137">
    <property type="entry name" value="RGS"/>
</dbReference>
<feature type="compositionally biased region" description="Basic and acidic residues" evidence="1">
    <location>
        <begin position="9"/>
        <end position="19"/>
    </location>
</feature>
<gene>
    <name evidence="3" type="ORF">R5R35_009880</name>
</gene>
<protein>
    <recommendedName>
        <fullName evidence="2">RGS domain-containing protein</fullName>
    </recommendedName>
</protein>
<feature type="region of interest" description="Disordered" evidence="1">
    <location>
        <begin position="1"/>
        <end position="56"/>
    </location>
</feature>
<dbReference type="PANTHER" id="PTHR13155:SF1">
    <property type="entry name" value="A-KINASE ANCHOR PROTEIN 10, MITOCHONDRIAL"/>
    <property type="match status" value="1"/>
</dbReference>